<dbReference type="InterPro" id="IPR020894">
    <property type="entry name" value="Cadherin_CS"/>
</dbReference>
<dbReference type="InterPro" id="IPR002126">
    <property type="entry name" value="Cadherin-like_dom"/>
</dbReference>
<comment type="function">
    <text evidence="1">Potential calcium-dependent cell-adhesion protein. May be involved in the establishment and maintenance of specific neuronal connections in the brain.</text>
</comment>
<keyword evidence="3" id="KW-1003">Cell membrane</keyword>
<evidence type="ECO:0000256" key="9">
    <source>
        <dbReference type="ARBA" id="ARBA00022989"/>
    </source>
</evidence>
<evidence type="ECO:0000313" key="15">
    <source>
        <dbReference type="EMBL" id="KAJ1128078.1"/>
    </source>
</evidence>
<dbReference type="FunFam" id="2.60.40.60:FF:000004">
    <property type="entry name" value="Protocadherin 1 gamma 2"/>
    <property type="match status" value="1"/>
</dbReference>
<dbReference type="PANTHER" id="PTHR24028">
    <property type="entry name" value="CADHERIN-87A"/>
    <property type="match status" value="1"/>
</dbReference>
<feature type="chain" id="PRO_5043933486" description="Cadherin domain-containing protein" evidence="13">
    <location>
        <begin position="32"/>
        <end position="991"/>
    </location>
</feature>
<dbReference type="PROSITE" id="PS00232">
    <property type="entry name" value="CADHERIN_1"/>
    <property type="match status" value="3"/>
</dbReference>
<keyword evidence="9" id="KW-1133">Transmembrane helix</keyword>
<evidence type="ECO:0000256" key="8">
    <source>
        <dbReference type="ARBA" id="ARBA00022889"/>
    </source>
</evidence>
<dbReference type="FunFam" id="2.60.40.60:FF:000129">
    <property type="entry name" value="protocadherin alpha-C2 isoform X1"/>
    <property type="match status" value="1"/>
</dbReference>
<evidence type="ECO:0000256" key="13">
    <source>
        <dbReference type="SAM" id="SignalP"/>
    </source>
</evidence>
<dbReference type="GO" id="GO:0007156">
    <property type="term" value="P:homophilic cell adhesion via plasma membrane adhesion molecules"/>
    <property type="evidence" value="ECO:0007669"/>
    <property type="project" value="InterPro"/>
</dbReference>
<dbReference type="Gene3D" id="2.60.40.60">
    <property type="entry name" value="Cadherins"/>
    <property type="match status" value="8"/>
</dbReference>
<gene>
    <name evidence="15" type="ORF">NDU88_006462</name>
</gene>
<dbReference type="FunFam" id="2.60.40.60:FF:000001">
    <property type="entry name" value="Protocadherin alpha 2"/>
    <property type="match status" value="1"/>
</dbReference>
<accession>A0AAV7PII0</accession>
<dbReference type="FunFam" id="2.60.40.60:FF:000006">
    <property type="entry name" value="Protocadherin alpha 2"/>
    <property type="match status" value="1"/>
</dbReference>
<keyword evidence="7 12" id="KW-0106">Calcium</keyword>
<dbReference type="Pfam" id="PF08266">
    <property type="entry name" value="Cadherin_2"/>
    <property type="match status" value="2"/>
</dbReference>
<evidence type="ECO:0000256" key="1">
    <source>
        <dbReference type="ARBA" id="ARBA00003436"/>
    </source>
</evidence>
<reference evidence="15" key="1">
    <citation type="journal article" date="2022" name="bioRxiv">
        <title>Sequencing and chromosome-scale assembly of the giantPleurodeles waltlgenome.</title>
        <authorList>
            <person name="Brown T."/>
            <person name="Elewa A."/>
            <person name="Iarovenko S."/>
            <person name="Subramanian E."/>
            <person name="Araus A.J."/>
            <person name="Petzold A."/>
            <person name="Susuki M."/>
            <person name="Suzuki K.-i.T."/>
            <person name="Hayashi T."/>
            <person name="Toyoda A."/>
            <person name="Oliveira C."/>
            <person name="Osipova E."/>
            <person name="Leigh N.D."/>
            <person name="Simon A."/>
            <person name="Yun M.H."/>
        </authorList>
    </citation>
    <scope>NUCLEOTIDE SEQUENCE</scope>
    <source>
        <strain evidence="15">20211129_DDA</strain>
        <tissue evidence="15">Liver</tissue>
    </source>
</reference>
<evidence type="ECO:0000256" key="3">
    <source>
        <dbReference type="ARBA" id="ARBA00022475"/>
    </source>
</evidence>
<dbReference type="SMART" id="SM00112">
    <property type="entry name" value="CA"/>
    <property type="match status" value="6"/>
</dbReference>
<dbReference type="GO" id="GO:0005886">
    <property type="term" value="C:plasma membrane"/>
    <property type="evidence" value="ECO:0007669"/>
    <property type="project" value="UniProtKB-SubCell"/>
</dbReference>
<keyword evidence="11" id="KW-0325">Glycoprotein</keyword>
<feature type="domain" description="Cadherin" evidence="14">
    <location>
        <begin position="854"/>
        <end position="913"/>
    </location>
</feature>
<evidence type="ECO:0000256" key="6">
    <source>
        <dbReference type="ARBA" id="ARBA00022737"/>
    </source>
</evidence>
<feature type="domain" description="Cadherin" evidence="14">
    <location>
        <begin position="245"/>
        <end position="349"/>
    </location>
</feature>
<feature type="domain" description="Cadherin" evidence="14">
    <location>
        <begin position="350"/>
        <end position="454"/>
    </location>
</feature>
<keyword evidence="16" id="KW-1185">Reference proteome</keyword>
<feature type="domain" description="Cadherin" evidence="14">
    <location>
        <begin position="579"/>
        <end position="676"/>
    </location>
</feature>
<evidence type="ECO:0000256" key="7">
    <source>
        <dbReference type="ARBA" id="ARBA00022837"/>
    </source>
</evidence>
<evidence type="ECO:0000313" key="16">
    <source>
        <dbReference type="Proteomes" id="UP001066276"/>
    </source>
</evidence>
<feature type="domain" description="Cadherin" evidence="14">
    <location>
        <begin position="136"/>
        <end position="244"/>
    </location>
</feature>
<feature type="signal peptide" evidence="13">
    <location>
        <begin position="1"/>
        <end position="31"/>
    </location>
</feature>
<dbReference type="SUPFAM" id="SSF49313">
    <property type="entry name" value="Cadherin-like"/>
    <property type="match status" value="7"/>
</dbReference>
<dbReference type="Pfam" id="PF00028">
    <property type="entry name" value="Cadherin"/>
    <property type="match status" value="5"/>
</dbReference>
<evidence type="ECO:0000256" key="12">
    <source>
        <dbReference type="PROSITE-ProRule" id="PRU00043"/>
    </source>
</evidence>
<evidence type="ECO:0000256" key="10">
    <source>
        <dbReference type="ARBA" id="ARBA00023136"/>
    </source>
</evidence>
<name>A0AAV7PII0_PLEWA</name>
<evidence type="ECO:0000256" key="2">
    <source>
        <dbReference type="ARBA" id="ARBA00004251"/>
    </source>
</evidence>
<dbReference type="Proteomes" id="UP001066276">
    <property type="component" value="Chromosome 7"/>
</dbReference>
<evidence type="ECO:0000256" key="5">
    <source>
        <dbReference type="ARBA" id="ARBA00022729"/>
    </source>
</evidence>
<comment type="caution">
    <text evidence="15">The sequence shown here is derived from an EMBL/GenBank/DDBJ whole genome shotgun (WGS) entry which is preliminary data.</text>
</comment>
<sequence>MRAHPGEAEPRGGRQVLAYLIFFCLCESGYGQIEYSIAEEMKRGSVVGNIAKDLGLNVKDLSNRKLRIVSAAGNQYFTLNAETGNMQVKGRIDREEMCGDLPICSIGFDTVVENPLNVFHVEILIRDINDNAPSFLKNSVALEIVETTLPGARISLGNARDPDIGVNALQGYKLSNNQHFVLEERESSDGFKHAELVLQNALDREKQSHYRLVLTASDGGDPIRSSTVDININVIDANDNFPVFSQEVYRASISEGAANNSVVLQVKATDLDEGSNIQITYSFSSISDNAQNTFSLDADTGEIKVKNLLDFEKKNAYKMVVEGKDGGGLVAHCRVLIEVTDENDNAPELTFTSVTSLVHEDAAPGTVVALINVHDEDSGNNGDVACHVEVSLPFKLISTSGQFYKLITASNLDRETVTEYNITVVATDKGSTPLSAKRILRVQISDVNDNPPVFDKPVYQVFVKENNPPGASIYRVHAYDLDLDQNSLITYSIIVQKEEGLLSSHIYINSQTGVIYAQRSYDYEQLREFNFQVKGQDSGSPSLSSNTTVRVFILDQNDNPPEILYPAPAPDSSVLFEMVPPSSDQGYLITKVVAVDADSGHNAWLSYHLIQVPETSFFKIGLHTGEIRTSRILMEKDVPKQKLVILVKDSGQPCLSATVTLTMVLAENLQEVLPELSSEPIDTETESDLKVYLAVALALISFLCRCSQTLCESLLEHPVIPFPSHSREQQNLDTVALSQSSVSRRIHTKLHFPRIVKVDLDFFHIWRKAGYFLLQTEASSLACRNGTCRVSSAGRQLVRTGKESLGRYNIQLPKKLREAPPLEILRNITKDLGLSTLHLTDRKPRFVSTAGHPYFITNTETGILQVSGRIEREEMREEVSTCLMAFEAGVENPLNVLRVDTLIQDINDSSPSFMNKSFHLQIAETMLPGARTSVGNARYADIGTNSLHCYAVSPKEHFDLEVRESSDGYRYSELVLSSMLDREKRSNHHLV</sequence>
<dbReference type="FunFam" id="2.60.40.60:FF:000002">
    <property type="entry name" value="Protocadherin alpha 2"/>
    <property type="match status" value="1"/>
</dbReference>
<dbReference type="GO" id="GO:0005509">
    <property type="term" value="F:calcium ion binding"/>
    <property type="evidence" value="ECO:0007669"/>
    <property type="project" value="UniProtKB-UniRule"/>
</dbReference>
<organism evidence="15 16">
    <name type="scientific">Pleurodeles waltl</name>
    <name type="common">Iberian ribbed newt</name>
    <dbReference type="NCBI Taxonomy" id="8319"/>
    <lineage>
        <taxon>Eukaryota</taxon>
        <taxon>Metazoa</taxon>
        <taxon>Chordata</taxon>
        <taxon>Craniata</taxon>
        <taxon>Vertebrata</taxon>
        <taxon>Euteleostomi</taxon>
        <taxon>Amphibia</taxon>
        <taxon>Batrachia</taxon>
        <taxon>Caudata</taxon>
        <taxon>Salamandroidea</taxon>
        <taxon>Salamandridae</taxon>
        <taxon>Pleurodelinae</taxon>
        <taxon>Pleurodeles</taxon>
    </lineage>
</organism>
<evidence type="ECO:0000259" key="14">
    <source>
        <dbReference type="PROSITE" id="PS50268"/>
    </source>
</evidence>
<dbReference type="PANTHER" id="PTHR24028:SF73">
    <property type="entry name" value="PROTOCADHERIN GAMMA-B3-RELATED"/>
    <property type="match status" value="1"/>
</dbReference>
<dbReference type="InterPro" id="IPR015919">
    <property type="entry name" value="Cadherin-like_sf"/>
</dbReference>
<proteinExistence type="predicted"/>
<dbReference type="PRINTS" id="PR00205">
    <property type="entry name" value="CADHERIN"/>
</dbReference>
<feature type="domain" description="Cadherin" evidence="14">
    <location>
        <begin position="36"/>
        <end position="135"/>
    </location>
</feature>
<dbReference type="FunFam" id="2.60.40.60:FF:000018">
    <property type="entry name" value="Protocadherin gamma c3"/>
    <property type="match status" value="1"/>
</dbReference>
<keyword evidence="5 13" id="KW-0732">Signal</keyword>
<dbReference type="EMBL" id="JANPWB010000011">
    <property type="protein sequence ID" value="KAJ1128078.1"/>
    <property type="molecule type" value="Genomic_DNA"/>
</dbReference>
<dbReference type="InterPro" id="IPR013164">
    <property type="entry name" value="Cadherin_N"/>
</dbReference>
<feature type="domain" description="Cadherin" evidence="14">
    <location>
        <begin position="455"/>
        <end position="563"/>
    </location>
</feature>
<keyword evidence="10" id="KW-0472">Membrane</keyword>
<comment type="subcellular location">
    <subcellularLocation>
        <location evidence="2">Cell membrane</location>
        <topology evidence="2">Single-pass type I membrane protein</topology>
    </subcellularLocation>
</comment>
<evidence type="ECO:0000256" key="11">
    <source>
        <dbReference type="ARBA" id="ARBA00023180"/>
    </source>
</evidence>
<dbReference type="CDD" id="cd11304">
    <property type="entry name" value="Cadherin_repeat"/>
    <property type="match status" value="7"/>
</dbReference>
<protein>
    <recommendedName>
        <fullName evidence="14">Cadherin domain-containing protein</fullName>
    </recommendedName>
</protein>
<dbReference type="InterPro" id="IPR050174">
    <property type="entry name" value="Protocadherin/Cadherin-CA"/>
</dbReference>
<dbReference type="AlphaFoldDB" id="A0AAV7PII0"/>
<keyword evidence="6" id="KW-0677">Repeat</keyword>
<evidence type="ECO:0000256" key="4">
    <source>
        <dbReference type="ARBA" id="ARBA00022692"/>
    </source>
</evidence>
<keyword evidence="8" id="KW-0130">Cell adhesion</keyword>
<dbReference type="PROSITE" id="PS50268">
    <property type="entry name" value="CADHERIN_2"/>
    <property type="match status" value="7"/>
</dbReference>
<keyword evidence="4" id="KW-0812">Transmembrane</keyword>